<dbReference type="InterPro" id="IPR050914">
    <property type="entry name" value="snRNP_SmB/NAA38-like"/>
</dbReference>
<dbReference type="EMBL" id="NLAX01000697">
    <property type="protein sequence ID" value="PKS08228.1"/>
    <property type="molecule type" value="Genomic_DNA"/>
</dbReference>
<evidence type="ECO:0000313" key="1">
    <source>
        <dbReference type="EMBL" id="PKS08228.1"/>
    </source>
</evidence>
<comment type="caution">
    <text evidence="1">The sequence shown here is derived from an EMBL/GenBank/DDBJ whole genome shotgun (WGS) entry which is preliminary data.</text>
</comment>
<proteinExistence type="predicted"/>
<dbReference type="CDD" id="cd06168">
    <property type="entry name" value="LSMD1"/>
    <property type="match status" value="1"/>
</dbReference>
<sequence>MEAIKSDVNESEIQEARDYLSSLINKYLRVTSTDGRIFWGQFRCIDPVRVARIFPAFLLLDPPTTLIVKRDASDCPADRICGKDHNIVLSQTFEYRQPSAQKRLEAAQVSGASEKTNLQMTSRFLGLVVIPGQHIAKVELEEFACQLKKPSAAAAEALQKRREIERAQR</sequence>
<protein>
    <recommendedName>
        <fullName evidence="3">LSM domain-containing protein</fullName>
    </recommendedName>
</protein>
<dbReference type="Proteomes" id="UP000233524">
    <property type="component" value="Unassembled WGS sequence"/>
</dbReference>
<dbReference type="InterPro" id="IPR010920">
    <property type="entry name" value="LSM_dom_sf"/>
</dbReference>
<dbReference type="AlphaFoldDB" id="A0A2N3N719"/>
<keyword evidence="2" id="KW-1185">Reference proteome</keyword>
<dbReference type="InParanoid" id="A0A2N3N719"/>
<dbReference type="PANTHER" id="PTHR10701:SF5">
    <property type="entry name" value="N-ALPHA-ACETYLTRANSFERASE 38, NATC AUXILIARY SUBUNIT"/>
    <property type="match status" value="1"/>
</dbReference>
<name>A0A2N3N719_9PEZI</name>
<accession>A0A2N3N719</accession>
<organism evidence="1 2">
    <name type="scientific">Lomentospora prolificans</name>
    <dbReference type="NCBI Taxonomy" id="41688"/>
    <lineage>
        <taxon>Eukaryota</taxon>
        <taxon>Fungi</taxon>
        <taxon>Dikarya</taxon>
        <taxon>Ascomycota</taxon>
        <taxon>Pezizomycotina</taxon>
        <taxon>Sordariomycetes</taxon>
        <taxon>Hypocreomycetidae</taxon>
        <taxon>Microascales</taxon>
        <taxon>Microascaceae</taxon>
        <taxon>Lomentospora</taxon>
    </lineage>
</organism>
<dbReference type="GO" id="GO:0031417">
    <property type="term" value="C:NatC complex"/>
    <property type="evidence" value="ECO:0007669"/>
    <property type="project" value="InterPro"/>
</dbReference>
<dbReference type="SUPFAM" id="SSF50182">
    <property type="entry name" value="Sm-like ribonucleoproteins"/>
    <property type="match status" value="1"/>
</dbReference>
<dbReference type="STRING" id="41688.A0A2N3N719"/>
<reference evidence="1 2" key="1">
    <citation type="journal article" date="2017" name="G3 (Bethesda)">
        <title>First Draft Genome Sequence of the Pathogenic Fungus Lomentospora prolificans (Formerly Scedosporium prolificans).</title>
        <authorList>
            <person name="Luo R."/>
            <person name="Zimin A."/>
            <person name="Workman R."/>
            <person name="Fan Y."/>
            <person name="Pertea G."/>
            <person name="Grossman N."/>
            <person name="Wear M.P."/>
            <person name="Jia B."/>
            <person name="Miller H."/>
            <person name="Casadevall A."/>
            <person name="Timp W."/>
            <person name="Zhang S.X."/>
            <person name="Salzberg S.L."/>
        </authorList>
    </citation>
    <scope>NUCLEOTIDE SEQUENCE [LARGE SCALE GENOMIC DNA]</scope>
    <source>
        <strain evidence="1 2">JHH-5317</strain>
    </source>
</reference>
<evidence type="ECO:0000313" key="2">
    <source>
        <dbReference type="Proteomes" id="UP000233524"/>
    </source>
</evidence>
<dbReference type="Gene3D" id="2.30.30.100">
    <property type="match status" value="1"/>
</dbReference>
<dbReference type="InterPro" id="IPR034110">
    <property type="entry name" value="LSMD1_Sm"/>
</dbReference>
<gene>
    <name evidence="1" type="ORF">jhhlp_005170</name>
</gene>
<dbReference type="PANTHER" id="PTHR10701">
    <property type="entry name" value="SMALL NUCLEAR RIBONUCLEOPROTEIN-ASSOCIATED PROTEIN B AND N"/>
    <property type="match status" value="1"/>
</dbReference>
<dbReference type="VEuPathDB" id="FungiDB:jhhlp_005170"/>
<dbReference type="OrthoDB" id="368909at2759"/>
<dbReference type="FunCoup" id="A0A2N3N719">
    <property type="interactions" value="312"/>
</dbReference>
<evidence type="ECO:0008006" key="3">
    <source>
        <dbReference type="Google" id="ProtNLM"/>
    </source>
</evidence>